<dbReference type="GO" id="GO:0004527">
    <property type="term" value="F:exonuclease activity"/>
    <property type="evidence" value="ECO:0007669"/>
    <property type="project" value="UniProtKB-KW"/>
</dbReference>
<feature type="domain" description="Calcineurin-like phosphoesterase" evidence="1">
    <location>
        <begin position="4"/>
        <end position="204"/>
    </location>
</feature>
<evidence type="ECO:0000313" key="2">
    <source>
        <dbReference type="EMBL" id="SHE39141.1"/>
    </source>
</evidence>
<sequence length="369" mass="42878">MGFSFLATSDLHIGMKFKNYIDNVSRELQEARFRALENMVNIANERGCSLFLIAGDLFESAADTNRKYIDEIISILKKFHGEYVAILPGNHDFFNVTNFWVTFINSIKDTNIILLNEYKPYELEINDEKVVLYPAYCDLKHSKENRLDWIKEHRDFDKDAFNILVAHGSIKGISPDMKDEYFSMSIDEINSLGVDMAVVGHMHINYPFVDEVKNQKLLIPGTPEPDGLDCRHEGYAWVVDVVDKGNFSAAKVKTGTYRFVDDKCIINSYKELEDYKNKLLEDNPKFKIVRVSFSGSIEDDYSDERKKCFDDLSKKLFYFEYSDNIRKKFDKSQIDKEFSIGSLPHRILSKIDDKELLELAYEKIMEVKK</sequence>
<name>A0A1M4T3Y1_9CLOT</name>
<dbReference type="SUPFAM" id="SSF56300">
    <property type="entry name" value="Metallo-dependent phosphatases"/>
    <property type="match status" value="1"/>
</dbReference>
<dbReference type="AlphaFoldDB" id="A0A1M4T3Y1"/>
<dbReference type="RefSeq" id="WP_073247711.1">
    <property type="nucleotide sequence ID" value="NZ_FQVG01000003.1"/>
</dbReference>
<keyword evidence="2" id="KW-0269">Exonuclease</keyword>
<dbReference type="PANTHER" id="PTHR30337">
    <property type="entry name" value="COMPONENT OF ATP-DEPENDENT DSDNA EXONUCLEASE"/>
    <property type="match status" value="1"/>
</dbReference>
<keyword evidence="2" id="KW-0378">Hydrolase</keyword>
<gene>
    <name evidence="2" type="ORF">SAMN02746091_00306</name>
</gene>
<dbReference type="PANTHER" id="PTHR30337:SF7">
    <property type="entry name" value="PHOSPHOESTERASE"/>
    <property type="match status" value="1"/>
</dbReference>
<keyword evidence="2" id="KW-0540">Nuclease</keyword>
<evidence type="ECO:0000313" key="3">
    <source>
        <dbReference type="Proteomes" id="UP000184423"/>
    </source>
</evidence>
<dbReference type="EMBL" id="FQVG01000003">
    <property type="protein sequence ID" value="SHE39141.1"/>
    <property type="molecule type" value="Genomic_DNA"/>
</dbReference>
<dbReference type="Pfam" id="PF00149">
    <property type="entry name" value="Metallophos"/>
    <property type="match status" value="1"/>
</dbReference>
<dbReference type="Gene3D" id="3.60.21.10">
    <property type="match status" value="1"/>
</dbReference>
<accession>A0A1M4T3Y1</accession>
<dbReference type="InterPro" id="IPR004843">
    <property type="entry name" value="Calcineurin-like_PHP"/>
</dbReference>
<dbReference type="InterPro" id="IPR029052">
    <property type="entry name" value="Metallo-depent_PP-like"/>
</dbReference>
<organism evidence="2 3">
    <name type="scientific">Caloramator proteoclasticus DSM 10124</name>
    <dbReference type="NCBI Taxonomy" id="1121262"/>
    <lineage>
        <taxon>Bacteria</taxon>
        <taxon>Bacillati</taxon>
        <taxon>Bacillota</taxon>
        <taxon>Clostridia</taxon>
        <taxon>Eubacteriales</taxon>
        <taxon>Clostridiaceae</taxon>
        <taxon>Caloramator</taxon>
    </lineage>
</organism>
<reference evidence="3" key="1">
    <citation type="submission" date="2016-11" db="EMBL/GenBank/DDBJ databases">
        <authorList>
            <person name="Varghese N."/>
            <person name="Submissions S."/>
        </authorList>
    </citation>
    <scope>NUCLEOTIDE SEQUENCE [LARGE SCALE GENOMIC DNA]</scope>
    <source>
        <strain evidence="3">DSM 10124</strain>
    </source>
</reference>
<dbReference type="InterPro" id="IPR050535">
    <property type="entry name" value="DNA_Repair-Maintenance_Comp"/>
</dbReference>
<dbReference type="Proteomes" id="UP000184423">
    <property type="component" value="Unassembled WGS sequence"/>
</dbReference>
<evidence type="ECO:0000259" key="1">
    <source>
        <dbReference type="Pfam" id="PF00149"/>
    </source>
</evidence>
<proteinExistence type="predicted"/>
<protein>
    <submittedName>
        <fullName evidence="2">DNA repair exonuclease SbcCD nuclease subunit</fullName>
    </submittedName>
</protein>
<keyword evidence="3" id="KW-1185">Reference proteome</keyword>